<dbReference type="AlphaFoldDB" id="A0A1W5D9P9"/>
<dbReference type="GO" id="GO:0005634">
    <property type="term" value="C:nucleus"/>
    <property type="evidence" value="ECO:0007669"/>
    <property type="project" value="TreeGrafter"/>
</dbReference>
<feature type="domain" description="MYND-type" evidence="5">
    <location>
        <begin position="298"/>
        <end position="343"/>
    </location>
</feature>
<organism evidence="6 7">
    <name type="scientific">Lasallia pustulata</name>
    <dbReference type="NCBI Taxonomy" id="136370"/>
    <lineage>
        <taxon>Eukaryota</taxon>
        <taxon>Fungi</taxon>
        <taxon>Dikarya</taxon>
        <taxon>Ascomycota</taxon>
        <taxon>Pezizomycotina</taxon>
        <taxon>Lecanoromycetes</taxon>
        <taxon>OSLEUM clade</taxon>
        <taxon>Umbilicariomycetidae</taxon>
        <taxon>Umbilicariales</taxon>
        <taxon>Umbilicariaceae</taxon>
        <taxon>Lasallia</taxon>
    </lineage>
</organism>
<dbReference type="InterPro" id="IPR046341">
    <property type="entry name" value="SET_dom_sf"/>
</dbReference>
<evidence type="ECO:0000313" key="6">
    <source>
        <dbReference type="EMBL" id="SLM39619.1"/>
    </source>
</evidence>
<evidence type="ECO:0000256" key="2">
    <source>
        <dbReference type="ARBA" id="ARBA00022771"/>
    </source>
</evidence>
<evidence type="ECO:0000256" key="1">
    <source>
        <dbReference type="ARBA" id="ARBA00022723"/>
    </source>
</evidence>
<keyword evidence="2" id="KW-0863">Zinc-finger</keyword>
<proteinExistence type="predicted"/>
<reference evidence="7" key="1">
    <citation type="submission" date="2017-03" db="EMBL/GenBank/DDBJ databases">
        <authorList>
            <person name="Sharma R."/>
            <person name="Thines M."/>
        </authorList>
    </citation>
    <scope>NUCLEOTIDE SEQUENCE [LARGE SCALE GENOMIC DNA]</scope>
</reference>
<dbReference type="Gene3D" id="1.10.220.160">
    <property type="match status" value="1"/>
</dbReference>
<dbReference type="PANTHER" id="PTHR12197">
    <property type="entry name" value="HISTONE-LYSINE N-METHYLTRANSFERASE SMYD"/>
    <property type="match status" value="1"/>
</dbReference>
<dbReference type="PANTHER" id="PTHR12197:SF273">
    <property type="entry name" value="MYND-TYPE ZINC FINGER PROTEIN SAMB"/>
    <property type="match status" value="1"/>
</dbReference>
<evidence type="ECO:0000313" key="7">
    <source>
        <dbReference type="Proteomes" id="UP000192927"/>
    </source>
</evidence>
<feature type="compositionally biased region" description="Basic and acidic residues" evidence="4">
    <location>
        <begin position="197"/>
        <end position="207"/>
    </location>
</feature>
<dbReference type="InterPro" id="IPR050869">
    <property type="entry name" value="H3K4_H4K5_MeTrfase"/>
</dbReference>
<feature type="region of interest" description="Disordered" evidence="4">
    <location>
        <begin position="183"/>
        <end position="207"/>
    </location>
</feature>
<dbReference type="EMBL" id="FWEW01003531">
    <property type="protein sequence ID" value="SLM39619.1"/>
    <property type="molecule type" value="Genomic_DNA"/>
</dbReference>
<dbReference type="PROSITE" id="PS01360">
    <property type="entry name" value="ZF_MYND_1"/>
    <property type="match status" value="1"/>
</dbReference>
<feature type="region of interest" description="Disordered" evidence="4">
    <location>
        <begin position="79"/>
        <end position="121"/>
    </location>
</feature>
<keyword evidence="7" id="KW-1185">Reference proteome</keyword>
<evidence type="ECO:0000259" key="5">
    <source>
        <dbReference type="PROSITE" id="PS01360"/>
    </source>
</evidence>
<dbReference type="InterPro" id="IPR002893">
    <property type="entry name" value="Znf_MYND"/>
</dbReference>
<dbReference type="SUPFAM" id="SSF82199">
    <property type="entry name" value="SET domain"/>
    <property type="match status" value="1"/>
</dbReference>
<dbReference type="Proteomes" id="UP000192927">
    <property type="component" value="Unassembled WGS sequence"/>
</dbReference>
<protein>
    <submittedName>
        <fullName evidence="6">Zinc finger, MYND-type</fullName>
    </submittedName>
</protein>
<keyword evidence="3" id="KW-0862">Zinc</keyword>
<dbReference type="GO" id="GO:0008270">
    <property type="term" value="F:zinc ion binding"/>
    <property type="evidence" value="ECO:0007669"/>
    <property type="project" value="UniProtKB-KW"/>
</dbReference>
<keyword evidence="1" id="KW-0479">Metal-binding</keyword>
<evidence type="ECO:0000256" key="4">
    <source>
        <dbReference type="SAM" id="MobiDB-lite"/>
    </source>
</evidence>
<sequence length="475" mass="52062">MPPANYLAERETLTQLLYESPYDPCLYLGRARCYEHLGFPDLAAGDAYRALLLTDEAQDESGEYHEQVLEAFSEARNGGREEGQMNGACNGNGHTNGHEPASGKKRNSENGSDDESEVEGHNSAVQQIAIAYALESYQKLAQNLAHCGCLRSAFDFCQRGSKAFPKASSLNDTRQAILATNRETQLQRDPSWDESSFDPKTDLPDEGSVRRELYPWNTHEPDRFSATTLSALNAELQKAAPKCAVQPISLPLLTSSNPPKTTIQQLGLFATADIPPGDVVLTESSLLTANNRHLHPLCDACSRDLPPLTPSSHPYACPSCPDTVFCSAPCLALAQTHYHPAICGKDIDAVGKDTPAPDAANALYLLLLFRAVALAETQATHPLDLRETKYLWGDFVHPDRGYLHSASAAAEPLSVARHLPFSFRFNVLAPLHVLEKMDVDVFAPTALRRYDGWVLNTLYAKFRGTASARLIAIRM</sequence>
<dbReference type="Gene3D" id="6.10.140.2220">
    <property type="match status" value="1"/>
</dbReference>
<accession>A0A1W5D9P9</accession>
<dbReference type="Gene3D" id="2.170.270.10">
    <property type="entry name" value="SET domain"/>
    <property type="match status" value="1"/>
</dbReference>
<evidence type="ECO:0000256" key="3">
    <source>
        <dbReference type="ARBA" id="ARBA00022833"/>
    </source>
</evidence>
<name>A0A1W5D9P9_9LECA</name>